<organism evidence="2 3">
    <name type="scientific">Necator americanus</name>
    <name type="common">Human hookworm</name>
    <dbReference type="NCBI Taxonomy" id="51031"/>
    <lineage>
        <taxon>Eukaryota</taxon>
        <taxon>Metazoa</taxon>
        <taxon>Ecdysozoa</taxon>
        <taxon>Nematoda</taxon>
        <taxon>Chromadorea</taxon>
        <taxon>Rhabditida</taxon>
        <taxon>Rhabditina</taxon>
        <taxon>Rhabditomorpha</taxon>
        <taxon>Strongyloidea</taxon>
        <taxon>Ancylostomatidae</taxon>
        <taxon>Bunostominae</taxon>
        <taxon>Necator</taxon>
    </lineage>
</organism>
<evidence type="ECO:0000313" key="3">
    <source>
        <dbReference type="Proteomes" id="UP000053676"/>
    </source>
</evidence>
<dbReference type="AlphaFoldDB" id="W2TH48"/>
<dbReference type="KEGG" id="nai:NECAME_17904"/>
<proteinExistence type="predicted"/>
<keyword evidence="3" id="KW-1185">Reference proteome</keyword>
<protein>
    <submittedName>
        <fullName evidence="2">Uncharacterized protein</fullName>
    </submittedName>
</protein>
<dbReference type="Proteomes" id="UP000053676">
    <property type="component" value="Unassembled WGS sequence"/>
</dbReference>
<evidence type="ECO:0000256" key="1">
    <source>
        <dbReference type="SAM" id="MobiDB-lite"/>
    </source>
</evidence>
<feature type="compositionally biased region" description="Basic and acidic residues" evidence="1">
    <location>
        <begin position="139"/>
        <end position="158"/>
    </location>
</feature>
<name>W2TH48_NECAM</name>
<evidence type="ECO:0000313" key="2">
    <source>
        <dbReference type="EMBL" id="ETN81375.1"/>
    </source>
</evidence>
<accession>W2TH48</accession>
<gene>
    <name evidence="2" type="ORF">NECAME_17904</name>
</gene>
<sequence length="270" mass="29356">MSADQTSFAEAVRHLGLERGVEGSKARHTSIADYYRRVGSQAPQTPAIDVPEPSVVDRLKPADYGQKVADSVLAQIGPEWNAIKAKAQELEAVKKRVPQLESAARQAQKQAKAERARAEQLADLAELFSPEEIAAARARKAERDKAEADRKQQAEKAAQKQQRIEALPGLARNTVGAERTFVAHALQAIQQAGGDASKVRWTSVEGAATQEAISKNGQSPEAVTKAICRLSPIRVNEASHAAVADWVTSIAPKYQQQYATERDHPKGRSR</sequence>
<dbReference type="EMBL" id="KI658738">
    <property type="protein sequence ID" value="ETN81375.1"/>
    <property type="molecule type" value="Genomic_DNA"/>
</dbReference>
<reference evidence="3" key="1">
    <citation type="journal article" date="2014" name="Nat. Genet.">
        <title>Genome of the human hookworm Necator americanus.</title>
        <authorList>
            <person name="Tang Y.T."/>
            <person name="Gao X."/>
            <person name="Rosa B.A."/>
            <person name="Abubucker S."/>
            <person name="Hallsworth-Pepin K."/>
            <person name="Martin J."/>
            <person name="Tyagi R."/>
            <person name="Heizer E."/>
            <person name="Zhang X."/>
            <person name="Bhonagiri-Palsikar V."/>
            <person name="Minx P."/>
            <person name="Warren W.C."/>
            <person name="Wang Q."/>
            <person name="Zhan B."/>
            <person name="Hotez P.J."/>
            <person name="Sternberg P.W."/>
            <person name="Dougall A."/>
            <person name="Gaze S.T."/>
            <person name="Mulvenna J."/>
            <person name="Sotillo J."/>
            <person name="Ranganathan S."/>
            <person name="Rabelo E.M."/>
            <person name="Wilson R.K."/>
            <person name="Felgner P.L."/>
            <person name="Bethony J."/>
            <person name="Hawdon J.M."/>
            <person name="Gasser R.B."/>
            <person name="Loukas A."/>
            <person name="Mitreva M."/>
        </authorList>
    </citation>
    <scope>NUCLEOTIDE SEQUENCE [LARGE SCALE GENOMIC DNA]</scope>
</reference>
<feature type="region of interest" description="Disordered" evidence="1">
    <location>
        <begin position="136"/>
        <end position="162"/>
    </location>
</feature>